<keyword evidence="6" id="KW-0539">Nucleus</keyword>
<feature type="compositionally biased region" description="Polar residues" evidence="7">
    <location>
        <begin position="288"/>
        <end position="309"/>
    </location>
</feature>
<feature type="compositionally biased region" description="Acidic residues" evidence="7">
    <location>
        <begin position="355"/>
        <end position="368"/>
    </location>
</feature>
<dbReference type="PANTHER" id="PTHR14339">
    <property type="entry name" value="VASCULIN"/>
    <property type="match status" value="1"/>
</dbReference>
<evidence type="ECO:0000256" key="3">
    <source>
        <dbReference type="ARBA" id="ARBA00023015"/>
    </source>
</evidence>
<feature type="region of interest" description="Disordered" evidence="7">
    <location>
        <begin position="116"/>
        <end position="141"/>
    </location>
</feature>
<dbReference type="GO" id="GO:0045893">
    <property type="term" value="P:positive regulation of DNA-templated transcription"/>
    <property type="evidence" value="ECO:0007669"/>
    <property type="project" value="InterPro"/>
</dbReference>
<dbReference type="AlphaFoldDB" id="A0AAN9G986"/>
<keyword evidence="3" id="KW-0805">Transcription regulation</keyword>
<proteinExistence type="inferred from homology"/>
<feature type="region of interest" description="Disordered" evidence="7">
    <location>
        <begin position="433"/>
        <end position="482"/>
    </location>
</feature>
<evidence type="ECO:0000256" key="1">
    <source>
        <dbReference type="ARBA" id="ARBA00004123"/>
    </source>
</evidence>
<sequence length="482" mass="54412">MAASNAPKHDFAPAWLKIPNENTRPAGSKGSHAQDRNRQQRRDENYYNRYGAEYPRGLNRQNSFDMFDASKRYSPSHASKYRHHSVEDDYYYNYAGYGYPYPYPSPYSDPYSMQFGSQSSIQRRDIKYPPPPPHPSRFGQMNGSYQGYNYYYDFFPPGEGFNTYGGGGHSSSKRSHYARDGRGESKESKDSDRSSHDDDDKDKLFNDDFPSLNGTDEDGDASAKTSKNPSSGGVWDNPPRAKFEDGNDLKNCTSGLYKVVPSKGGSGSSRNGSRDSSRVNGSLRDISPLSSVKSGSSRESPQPGTTTQAVEIRRPKTVKTTGSQFIKTLRRENGTHNGIGDYDYQESNNNQRKDEDEEDEDEEEEEEEVVRNGVSDLHLDHDPDQPANGSAKILSSSMEKEFMFMRSLGWNPNETAETEEITEDEKREFLRLTDKLQQRNGRNRILPKSWSPQHMAPNNPAQSRPEVNDTLSSSDTDSDEDL</sequence>
<evidence type="ECO:0000313" key="9">
    <source>
        <dbReference type="Proteomes" id="UP001374579"/>
    </source>
</evidence>
<protein>
    <recommendedName>
        <fullName evidence="10">Vasculin</fullName>
    </recommendedName>
</protein>
<feature type="region of interest" description="Disordered" evidence="7">
    <location>
        <begin position="1"/>
        <end position="54"/>
    </location>
</feature>
<keyword evidence="5" id="KW-0804">Transcription</keyword>
<dbReference type="PANTHER" id="PTHR14339:SF12">
    <property type="entry name" value="VASCULIN"/>
    <property type="match status" value="1"/>
</dbReference>
<dbReference type="InterPro" id="IPR028128">
    <property type="entry name" value="Vasculin_fam"/>
</dbReference>
<evidence type="ECO:0000256" key="7">
    <source>
        <dbReference type="SAM" id="MobiDB-lite"/>
    </source>
</evidence>
<dbReference type="GO" id="GO:0006351">
    <property type="term" value="P:DNA-templated transcription"/>
    <property type="evidence" value="ECO:0007669"/>
    <property type="project" value="InterPro"/>
</dbReference>
<dbReference type="GO" id="GO:0003723">
    <property type="term" value="F:RNA binding"/>
    <property type="evidence" value="ECO:0007669"/>
    <property type="project" value="InterPro"/>
</dbReference>
<organism evidence="8 9">
    <name type="scientific">Littorina saxatilis</name>
    <dbReference type="NCBI Taxonomy" id="31220"/>
    <lineage>
        <taxon>Eukaryota</taxon>
        <taxon>Metazoa</taxon>
        <taxon>Spiralia</taxon>
        <taxon>Lophotrochozoa</taxon>
        <taxon>Mollusca</taxon>
        <taxon>Gastropoda</taxon>
        <taxon>Caenogastropoda</taxon>
        <taxon>Littorinimorpha</taxon>
        <taxon>Littorinoidea</taxon>
        <taxon>Littorinidae</taxon>
        <taxon>Littorina</taxon>
    </lineage>
</organism>
<evidence type="ECO:0008006" key="10">
    <source>
        <dbReference type="Google" id="ProtNLM"/>
    </source>
</evidence>
<accession>A0AAN9G986</accession>
<comment type="caution">
    <text evidence="8">The sequence shown here is derived from an EMBL/GenBank/DDBJ whole genome shotgun (WGS) entry which is preliminary data.</text>
</comment>
<dbReference type="EMBL" id="JBAMIC010000011">
    <property type="protein sequence ID" value="KAK7099632.1"/>
    <property type="molecule type" value="Genomic_DNA"/>
</dbReference>
<feature type="compositionally biased region" description="Basic and acidic residues" evidence="7">
    <location>
        <begin position="239"/>
        <end position="248"/>
    </location>
</feature>
<feature type="region of interest" description="Disordered" evidence="7">
    <location>
        <begin position="165"/>
        <end position="396"/>
    </location>
</feature>
<keyword evidence="4" id="KW-0238">DNA-binding</keyword>
<name>A0AAN9G986_9CAEN</name>
<feature type="compositionally biased region" description="Basic and acidic residues" evidence="7">
    <location>
        <begin position="32"/>
        <end position="46"/>
    </location>
</feature>
<gene>
    <name evidence="8" type="ORF">V1264_022717</name>
</gene>
<reference evidence="8 9" key="1">
    <citation type="submission" date="2024-02" db="EMBL/GenBank/DDBJ databases">
        <title>Chromosome-scale genome assembly of the rough periwinkle Littorina saxatilis.</title>
        <authorList>
            <person name="De Jode A."/>
            <person name="Faria R."/>
            <person name="Formenti G."/>
            <person name="Sims Y."/>
            <person name="Smith T.P."/>
            <person name="Tracey A."/>
            <person name="Wood J.M.D."/>
            <person name="Zagrodzka Z.B."/>
            <person name="Johannesson K."/>
            <person name="Butlin R.K."/>
            <person name="Leder E.H."/>
        </authorList>
    </citation>
    <scope>NUCLEOTIDE SEQUENCE [LARGE SCALE GENOMIC DNA]</scope>
    <source>
        <strain evidence="8">Snail1</strain>
        <tissue evidence="8">Muscle</tissue>
    </source>
</reference>
<dbReference type="Proteomes" id="UP001374579">
    <property type="component" value="Unassembled WGS sequence"/>
</dbReference>
<keyword evidence="9" id="KW-1185">Reference proteome</keyword>
<evidence type="ECO:0000256" key="5">
    <source>
        <dbReference type="ARBA" id="ARBA00023163"/>
    </source>
</evidence>
<dbReference type="Pfam" id="PF15337">
    <property type="entry name" value="Vasculin"/>
    <property type="match status" value="1"/>
</dbReference>
<feature type="compositionally biased region" description="Basic and acidic residues" evidence="7">
    <location>
        <begin position="177"/>
        <end position="206"/>
    </location>
</feature>
<evidence type="ECO:0000256" key="4">
    <source>
        <dbReference type="ARBA" id="ARBA00023125"/>
    </source>
</evidence>
<dbReference type="GO" id="GO:0003677">
    <property type="term" value="F:DNA binding"/>
    <property type="evidence" value="ECO:0007669"/>
    <property type="project" value="UniProtKB-KW"/>
</dbReference>
<dbReference type="GO" id="GO:0005634">
    <property type="term" value="C:nucleus"/>
    <property type="evidence" value="ECO:0007669"/>
    <property type="project" value="UniProtKB-SubCell"/>
</dbReference>
<comment type="similarity">
    <text evidence="2">Belongs to the vasculin family.</text>
</comment>
<evidence type="ECO:0000313" key="8">
    <source>
        <dbReference type="EMBL" id="KAK7099632.1"/>
    </source>
</evidence>
<comment type="subcellular location">
    <subcellularLocation>
        <location evidence="1">Nucleus</location>
    </subcellularLocation>
</comment>
<evidence type="ECO:0000256" key="6">
    <source>
        <dbReference type="ARBA" id="ARBA00023242"/>
    </source>
</evidence>
<evidence type="ECO:0000256" key="2">
    <source>
        <dbReference type="ARBA" id="ARBA00010099"/>
    </source>
</evidence>